<evidence type="ECO:0000256" key="3">
    <source>
        <dbReference type="ARBA" id="ARBA00012729"/>
    </source>
</evidence>
<feature type="compositionally biased region" description="Low complexity" evidence="12">
    <location>
        <begin position="395"/>
        <end position="430"/>
    </location>
</feature>
<dbReference type="GO" id="GO:0008061">
    <property type="term" value="F:chitin binding"/>
    <property type="evidence" value="ECO:0007669"/>
    <property type="project" value="UniProtKB-UniRule"/>
</dbReference>
<dbReference type="CDD" id="cd11618">
    <property type="entry name" value="ChtBD1_1"/>
    <property type="match status" value="1"/>
</dbReference>
<dbReference type="Proteomes" id="UP001163105">
    <property type="component" value="Unassembled WGS sequence"/>
</dbReference>
<feature type="region of interest" description="Disordered" evidence="12">
    <location>
        <begin position="27"/>
        <end position="50"/>
    </location>
</feature>
<evidence type="ECO:0000256" key="11">
    <source>
        <dbReference type="PROSITE-ProRule" id="PRU00261"/>
    </source>
</evidence>
<dbReference type="InterPro" id="IPR029070">
    <property type="entry name" value="Chitinase_insertion_sf"/>
</dbReference>
<feature type="region of interest" description="Disordered" evidence="12">
    <location>
        <begin position="1180"/>
        <end position="1219"/>
    </location>
</feature>
<dbReference type="Gene3D" id="3.20.20.80">
    <property type="entry name" value="Glycosidases"/>
    <property type="match status" value="1"/>
</dbReference>
<evidence type="ECO:0000256" key="10">
    <source>
        <dbReference type="ARBA" id="ARBA00023285"/>
    </source>
</evidence>
<feature type="domain" description="Chitin-binding type-1" evidence="14">
    <location>
        <begin position="324"/>
        <end position="371"/>
    </location>
</feature>
<dbReference type="GO" id="GO:0046872">
    <property type="term" value="F:metal ion binding"/>
    <property type="evidence" value="ECO:0007669"/>
    <property type="project" value="UniProtKB-KW"/>
</dbReference>
<feature type="transmembrane region" description="Helical" evidence="13">
    <location>
        <begin position="680"/>
        <end position="702"/>
    </location>
</feature>
<feature type="compositionally biased region" description="Pro residues" evidence="12">
    <location>
        <begin position="1185"/>
        <end position="1194"/>
    </location>
</feature>
<keyword evidence="6" id="KW-0732">Signal</keyword>
<feature type="region of interest" description="Disordered" evidence="12">
    <location>
        <begin position="372"/>
        <end position="431"/>
    </location>
</feature>
<dbReference type="PROSITE" id="PS51910">
    <property type="entry name" value="GH18_2"/>
    <property type="match status" value="1"/>
</dbReference>
<keyword evidence="13" id="KW-0472">Membrane</keyword>
<dbReference type="Pfam" id="PF00187">
    <property type="entry name" value="Chitin_bind_1"/>
    <property type="match status" value="1"/>
</dbReference>
<reference evidence="17" key="1">
    <citation type="submission" date="2023-01" db="EMBL/GenBank/DDBJ databases">
        <title>The growth and conidiation of Purpureocillium lavendulum are regulated by nitrogen source and histone H3K14 acetylation.</title>
        <authorList>
            <person name="Tang P."/>
            <person name="Han J."/>
            <person name="Zhang C."/>
            <person name="Tang P."/>
            <person name="Qi F."/>
            <person name="Zhang K."/>
            <person name="Liang L."/>
        </authorList>
    </citation>
    <scope>NUCLEOTIDE SEQUENCE</scope>
    <source>
        <strain evidence="17">YMF1.00683</strain>
    </source>
</reference>
<evidence type="ECO:0000259" key="15">
    <source>
        <dbReference type="PROSITE" id="PS51677"/>
    </source>
</evidence>
<evidence type="ECO:0000256" key="12">
    <source>
        <dbReference type="SAM" id="MobiDB-lite"/>
    </source>
</evidence>
<feature type="compositionally biased region" description="Low complexity" evidence="12">
    <location>
        <begin position="305"/>
        <end position="323"/>
    </location>
</feature>
<evidence type="ECO:0000313" key="17">
    <source>
        <dbReference type="EMBL" id="KAJ6446096.1"/>
    </source>
</evidence>
<evidence type="ECO:0000256" key="9">
    <source>
        <dbReference type="ARBA" id="ARBA00023277"/>
    </source>
</evidence>
<feature type="disulfide bond" evidence="11">
    <location>
        <begin position="344"/>
        <end position="358"/>
    </location>
</feature>
<evidence type="ECO:0000256" key="5">
    <source>
        <dbReference type="ARBA" id="ARBA00022723"/>
    </source>
</evidence>
<evidence type="ECO:0000256" key="7">
    <source>
        <dbReference type="ARBA" id="ARBA00022801"/>
    </source>
</evidence>
<dbReference type="InterPro" id="IPR001223">
    <property type="entry name" value="Glyco_hydro18_cat"/>
</dbReference>
<dbReference type="InterPro" id="IPR011330">
    <property type="entry name" value="Glyco_hydro/deAcase_b/a-brl"/>
</dbReference>
<dbReference type="SUPFAM" id="SSF88713">
    <property type="entry name" value="Glycoside hydrolase/deacetylase"/>
    <property type="match status" value="1"/>
</dbReference>
<dbReference type="SUPFAM" id="SSF57016">
    <property type="entry name" value="Plant lectins/antimicrobial peptides"/>
    <property type="match status" value="1"/>
</dbReference>
<evidence type="ECO:0000256" key="2">
    <source>
        <dbReference type="ARBA" id="ARBA00008682"/>
    </source>
</evidence>
<dbReference type="InterPro" id="IPR017853">
    <property type="entry name" value="GH"/>
</dbReference>
<comment type="caution">
    <text evidence="11">Lacks conserved residue(s) required for the propagation of feature annotation.</text>
</comment>
<evidence type="ECO:0000259" key="16">
    <source>
        <dbReference type="PROSITE" id="PS51910"/>
    </source>
</evidence>
<feature type="region of interest" description="Disordered" evidence="12">
    <location>
        <begin position="1378"/>
        <end position="1410"/>
    </location>
</feature>
<dbReference type="PROSITE" id="PS51677">
    <property type="entry name" value="NODB"/>
    <property type="match status" value="1"/>
</dbReference>
<dbReference type="Gene3D" id="3.30.60.10">
    <property type="entry name" value="Endochitinase-like"/>
    <property type="match status" value="1"/>
</dbReference>
<name>A0AB34G6B8_9HYPO</name>
<dbReference type="PANTHER" id="PTHR46471:SF2">
    <property type="entry name" value="CHITIN DEACETYLASE-RELATED"/>
    <property type="match status" value="1"/>
</dbReference>
<feature type="region of interest" description="Disordered" evidence="12">
    <location>
        <begin position="304"/>
        <end position="324"/>
    </location>
</feature>
<dbReference type="Pfam" id="PF00704">
    <property type="entry name" value="Glyco_hydro_18"/>
    <property type="match status" value="1"/>
</dbReference>
<evidence type="ECO:0000259" key="14">
    <source>
        <dbReference type="PROSITE" id="PS50941"/>
    </source>
</evidence>
<dbReference type="GO" id="GO:0061928">
    <property type="term" value="F:glutathione specific gamma-glutamylcyclotransferase activity"/>
    <property type="evidence" value="ECO:0007669"/>
    <property type="project" value="InterPro"/>
</dbReference>
<gene>
    <name evidence="17" type="ORF">O9K51_00863</name>
</gene>
<evidence type="ECO:0000256" key="1">
    <source>
        <dbReference type="ARBA" id="ARBA00001941"/>
    </source>
</evidence>
<proteinExistence type="inferred from homology"/>
<comment type="cofactor">
    <cofactor evidence="1">
        <name>Co(2+)</name>
        <dbReference type="ChEBI" id="CHEBI:48828"/>
    </cofactor>
</comment>
<keyword evidence="11" id="KW-1015">Disulfide bond</keyword>
<keyword evidence="5" id="KW-0479">Metal-binding</keyword>
<dbReference type="InterPro" id="IPR011583">
    <property type="entry name" value="Chitinase_II/V-like_cat"/>
</dbReference>
<feature type="domain" description="NodB homology" evidence="15">
    <location>
        <begin position="103"/>
        <end position="158"/>
    </location>
</feature>
<feature type="compositionally biased region" description="Low complexity" evidence="12">
    <location>
        <begin position="372"/>
        <end position="385"/>
    </location>
</feature>
<organism evidence="17 18">
    <name type="scientific">Purpureocillium lavendulum</name>
    <dbReference type="NCBI Taxonomy" id="1247861"/>
    <lineage>
        <taxon>Eukaryota</taxon>
        <taxon>Fungi</taxon>
        <taxon>Dikarya</taxon>
        <taxon>Ascomycota</taxon>
        <taxon>Pezizomycotina</taxon>
        <taxon>Sordariomycetes</taxon>
        <taxon>Hypocreomycetidae</taxon>
        <taxon>Hypocreales</taxon>
        <taxon>Ophiocordycipitaceae</taxon>
        <taxon>Purpureocillium</taxon>
    </lineage>
</organism>
<keyword evidence="7" id="KW-0378">Hydrolase</keyword>
<keyword evidence="9" id="KW-0119">Carbohydrate metabolism</keyword>
<keyword evidence="18" id="KW-1185">Reference proteome</keyword>
<feature type="domain" description="GH18" evidence="16">
    <location>
        <begin position="805"/>
        <end position="1200"/>
    </location>
</feature>
<accession>A0AB34G6B8</accession>
<dbReference type="SMART" id="SM00636">
    <property type="entry name" value="Glyco_18"/>
    <property type="match status" value="1"/>
</dbReference>
<dbReference type="Pfam" id="PF01522">
    <property type="entry name" value="Polysacc_deac_1"/>
    <property type="match status" value="1"/>
</dbReference>
<dbReference type="GO" id="GO:0005975">
    <property type="term" value="P:carbohydrate metabolic process"/>
    <property type="evidence" value="ECO:0007669"/>
    <property type="project" value="InterPro"/>
</dbReference>
<evidence type="ECO:0000256" key="8">
    <source>
        <dbReference type="ARBA" id="ARBA00023239"/>
    </source>
</evidence>
<dbReference type="InterPro" id="IPR002509">
    <property type="entry name" value="NODB_dom"/>
</dbReference>
<evidence type="ECO:0000256" key="6">
    <source>
        <dbReference type="ARBA" id="ARBA00022729"/>
    </source>
</evidence>
<dbReference type="InterPro" id="IPR006840">
    <property type="entry name" value="ChaC"/>
</dbReference>
<feature type="transmembrane region" description="Helical" evidence="13">
    <location>
        <begin position="714"/>
        <end position="736"/>
    </location>
</feature>
<keyword evidence="8" id="KW-0456">Lyase</keyword>
<dbReference type="GO" id="GO:0008843">
    <property type="term" value="F:endochitinase activity"/>
    <property type="evidence" value="ECO:0007669"/>
    <property type="project" value="UniProtKB-EC"/>
</dbReference>
<dbReference type="InterPro" id="IPR036861">
    <property type="entry name" value="Endochitinase-like_sf"/>
</dbReference>
<dbReference type="InterPro" id="IPR001002">
    <property type="entry name" value="Chitin-bd_1"/>
</dbReference>
<feature type="transmembrane region" description="Helical" evidence="13">
    <location>
        <begin position="555"/>
        <end position="574"/>
    </location>
</feature>
<dbReference type="Gene3D" id="3.20.20.370">
    <property type="entry name" value="Glycoside hydrolase/deacetylase"/>
    <property type="match status" value="1"/>
</dbReference>
<dbReference type="SUPFAM" id="SSF51445">
    <property type="entry name" value="(Trans)glycosidases"/>
    <property type="match status" value="1"/>
</dbReference>
<dbReference type="EMBL" id="JAQHRD010000001">
    <property type="protein sequence ID" value="KAJ6446096.1"/>
    <property type="molecule type" value="Genomic_DNA"/>
</dbReference>
<dbReference type="GO" id="GO:0016810">
    <property type="term" value="F:hydrolase activity, acting on carbon-nitrogen (but not peptide) bonds"/>
    <property type="evidence" value="ECO:0007669"/>
    <property type="project" value="InterPro"/>
</dbReference>
<evidence type="ECO:0000256" key="4">
    <source>
        <dbReference type="ARBA" id="ARBA00022669"/>
    </source>
</evidence>
<dbReference type="Gene3D" id="3.10.50.10">
    <property type="match status" value="1"/>
</dbReference>
<evidence type="ECO:0000256" key="13">
    <source>
        <dbReference type="SAM" id="Phobius"/>
    </source>
</evidence>
<feature type="transmembrane region" description="Helical" evidence="13">
    <location>
        <begin position="654"/>
        <end position="674"/>
    </location>
</feature>
<dbReference type="EC" id="3.2.1.14" evidence="3"/>
<comment type="similarity">
    <text evidence="2">Belongs to the glycosyl hydrolase 18 family. Chitinase class V subfamily.</text>
</comment>
<dbReference type="PANTHER" id="PTHR46471">
    <property type="entry name" value="CHITIN DEACETYLASE"/>
    <property type="match status" value="1"/>
</dbReference>
<keyword evidence="13" id="KW-1133">Transmembrane helix</keyword>
<protein>
    <recommendedName>
        <fullName evidence="3">chitinase</fullName>
        <ecNumber evidence="3">3.2.1.14</ecNumber>
    </recommendedName>
</protein>
<evidence type="ECO:0000313" key="18">
    <source>
        <dbReference type="Proteomes" id="UP001163105"/>
    </source>
</evidence>
<dbReference type="SMART" id="SM00270">
    <property type="entry name" value="ChtBD1"/>
    <property type="match status" value="1"/>
</dbReference>
<dbReference type="Pfam" id="PF04752">
    <property type="entry name" value="ChaC"/>
    <property type="match status" value="1"/>
</dbReference>
<dbReference type="PROSITE" id="PS50941">
    <property type="entry name" value="CHIT_BIND_I_2"/>
    <property type="match status" value="1"/>
</dbReference>
<keyword evidence="13" id="KW-0812">Transmembrane</keyword>
<sequence length="1410" mass="155866">MPPPLPNIMLDRDSLRENPSRLDLALARRRNEDDRPPAWTPSAARAATPNPAWKTVQRRQSINYGPGCDANTRPCGGDTANVSRPRLGSVPYGVSIYHCEVYGDIALTYDDGPWDYTSDLLDLLKNHSAKATFYVTGNNLGKGQINDPSTPWPAIIRRLTTLTPDQVREQMLFNEVALQDILGYWPTYMRSARSPDPVIDSILGDLGYHITYFNLDTEGYLHDDPNTIQQSKDIWDGAVEGAPVASTKWLHIEHDPNWQTVYNLTRYMLDSLFRNGFRSVTVGECLGDPSGNWYRSGTSGPSTCPSVTSGAPTATPTVGPPSTDGRCGVNFNGTTCVNQGPDRCCSPGGWCGSTTDHCGVGCQALYGQCGTASTSSTATTTTTTGTGTGTGTTGSSGTQTSSSSSGGSSSASTATTSSATSTPTVGPPSTDGRCGINFGGTTCVNQGSDRCCSPAVWLGEFELELKRLEHKQFNNRQLGYEQLRHPIVLLHLGHIGTAVLFSLDNSDDDSDHWRYSVHFVDDDDDERVLNSDGRAAEHGWPMRAQHFVELCGSPGLLWVFVLVCIVCIVCGVFVHRVPVEHSLVFLDRCGSAPDYHFVYFDFIICLEFHRGRWYVEFLDCGYLVNCVDNLRCDDFFHDPNDFYYVVDFFDDIEILHYIGAIYYIIFCHGLVVFYDDNITYDIYIFCCAYHFVHIYFIFFIYFYIHFFVYIYFSFYIDCSIYFYFSVYIYLSIYIYLSVHLDLPIHIDLPLHINLSVDDDDDILVKDLLVIHHQLLRNAQRRAPQHRRPLRDQVQLHHVALPSTPPVNAVYYPSWYYYNGKPPSVVQAEIVTHVYYAFVGNQSLDEYADFEAPIDKYDGCIDALGGLKERNPSLKTLVSLGGASASDAFPTVAASKDSRQELASQVRSFCDRHGLDGVDSEYTHTPTFKCLGARGRLIMTAAFVIPVDWEHPETPEQGRDFVKLVKALREALPAGDYLVTAALPTTTSVLDNIDLWEAARALDFLNLMAYDFTGNWTALSGNHAQLWPPAYRRGSAGAAVVKRDADLRLSGSEGVEYVWKEGVPVRKIVLGVPAYARYFPGAAGYGEPFDTAQDNEIDYCDVLNASAWQQASTVSVDEEAVAASYVDKSAAHGDGGGSNDGMGFVSLDVPQTVAMKASYAKCMGLGGLFYWHGAGDKRGNESLLLFPPPPPPRAKPAPKSQDARPRPPARRNMTASTTDNDGSASEFWLYGYGGTPEAPGRVVTLIDRAYWEELTDHHDAAPERVWGVAYRIIPERVAEVKEYLDIREINGYSIHYTPFYPADGSAPITTLVYIGTPDNEQFVGPQEPQKLARHILASRGPSGWNKEYLYNLNTALGELSPDSGDIHVSDLAARVSALEQDHSLASPSPPPAGAHFNRRSSITEAEELEKA</sequence>
<comment type="caution">
    <text evidence="17">The sequence shown here is derived from an EMBL/GenBank/DDBJ whole genome shotgun (WGS) entry which is preliminary data.</text>
</comment>
<keyword evidence="10" id="KW-0170">Cobalt</keyword>
<keyword evidence="4 11" id="KW-0147">Chitin-binding</keyword>
<dbReference type="GO" id="GO:0006751">
    <property type="term" value="P:glutathione catabolic process"/>
    <property type="evidence" value="ECO:0007669"/>
    <property type="project" value="InterPro"/>
</dbReference>